<dbReference type="SUPFAM" id="SSF52540">
    <property type="entry name" value="P-loop containing nucleoside triphosphate hydrolases"/>
    <property type="match status" value="1"/>
</dbReference>
<dbReference type="InterPro" id="IPR047187">
    <property type="entry name" value="SF1_C_Upf1"/>
</dbReference>
<feature type="domain" description="DNA2/NAM7 helicase-like C-terminal" evidence="8">
    <location>
        <begin position="240"/>
        <end position="432"/>
    </location>
</feature>
<comment type="similarity">
    <text evidence="1">Belongs to the DNA2/NAM7 helicase family.</text>
</comment>
<evidence type="ECO:0000313" key="9">
    <source>
        <dbReference type="EMBL" id="ETO09866.1"/>
    </source>
</evidence>
<dbReference type="GO" id="GO:0005524">
    <property type="term" value="F:ATP binding"/>
    <property type="evidence" value="ECO:0007669"/>
    <property type="project" value="UniProtKB-KW"/>
</dbReference>
<keyword evidence="2" id="KW-0547">Nucleotide-binding</keyword>
<dbReference type="CDD" id="cd18808">
    <property type="entry name" value="SF1_C_Upf1"/>
    <property type="match status" value="1"/>
</dbReference>
<evidence type="ECO:0000313" key="10">
    <source>
        <dbReference type="Proteomes" id="UP000023152"/>
    </source>
</evidence>
<organism evidence="9 10">
    <name type="scientific">Reticulomyxa filosa</name>
    <dbReference type="NCBI Taxonomy" id="46433"/>
    <lineage>
        <taxon>Eukaryota</taxon>
        <taxon>Sar</taxon>
        <taxon>Rhizaria</taxon>
        <taxon>Retaria</taxon>
        <taxon>Foraminifera</taxon>
        <taxon>Monothalamids</taxon>
        <taxon>Reticulomyxidae</taxon>
        <taxon>Reticulomyxa</taxon>
    </lineage>
</organism>
<evidence type="ECO:0008006" key="11">
    <source>
        <dbReference type="Google" id="ProtNLM"/>
    </source>
</evidence>
<feature type="region of interest" description="Disordered" evidence="6">
    <location>
        <begin position="21"/>
        <end position="49"/>
    </location>
</feature>
<dbReference type="AlphaFoldDB" id="X6M8C8"/>
<dbReference type="OMA" id="ANEMNDV"/>
<evidence type="ECO:0000256" key="1">
    <source>
        <dbReference type="ARBA" id="ARBA00007913"/>
    </source>
</evidence>
<sequence>MSNIVAPCSEVPDNFRQFLVPEETKTNDTEKDADKNVKTSKSDANLSSNPLSVSVKTHLFQQLNNSQKKAVKSALQQNLTLIQGPPGTGKTQVASAIVEQFRILNENTKILVSGFSNIAADVLCKRLIEHQMDCLRLGVGSILDEQKYRGVLLRHYGKKEWAKVVEQSAIISCTCVGAANVVLKKKKFDLIIIDESSQCTEMALLTPLRKLKPTGSLVLIGDHKQLPPTIKSVYAKKRGLDTSLFERLINNGRPVEFLDTQYRMHHALTEFSSMEFYNGQLKTAEDLKRHVPKGFPWPVRDYPLCFVHVDGFHEARDMWMSTENDKEAHLIVKIASTLLQQNWRHGRITIITPYRAQRENIEEKLNDLYGRAYKQWFEVCTVDGFQGNESEVIIFSAVRANEMNDVGFLRERARVNVMLTRPRSGLIVVGNIHTLSKEMLWNKWLEHVVIKNKSFLDSRILEQNDLSSNR</sequence>
<dbReference type="InterPro" id="IPR041679">
    <property type="entry name" value="DNA2/NAM7-like_C"/>
</dbReference>
<dbReference type="InterPro" id="IPR027417">
    <property type="entry name" value="P-loop_NTPase"/>
</dbReference>
<dbReference type="Pfam" id="PF13086">
    <property type="entry name" value="AAA_11"/>
    <property type="match status" value="2"/>
</dbReference>
<gene>
    <name evidence="9" type="ORF">RFI_27510</name>
</gene>
<dbReference type="InterPro" id="IPR050534">
    <property type="entry name" value="Coronavir_polyprotein_1ab"/>
</dbReference>
<evidence type="ECO:0000256" key="6">
    <source>
        <dbReference type="SAM" id="MobiDB-lite"/>
    </source>
</evidence>
<evidence type="ECO:0000256" key="2">
    <source>
        <dbReference type="ARBA" id="ARBA00022741"/>
    </source>
</evidence>
<keyword evidence="4" id="KW-0347">Helicase</keyword>
<dbReference type="FunFam" id="3.40.50.300:FF:000326">
    <property type="entry name" value="P-loop containing nucleoside triphosphate hydrolase"/>
    <property type="match status" value="1"/>
</dbReference>
<dbReference type="EMBL" id="ASPP01023850">
    <property type="protein sequence ID" value="ETO09866.1"/>
    <property type="molecule type" value="Genomic_DNA"/>
</dbReference>
<dbReference type="Gene3D" id="3.40.50.300">
    <property type="entry name" value="P-loop containing nucleotide triphosphate hydrolases"/>
    <property type="match status" value="2"/>
</dbReference>
<dbReference type="Pfam" id="PF13087">
    <property type="entry name" value="AAA_12"/>
    <property type="match status" value="1"/>
</dbReference>
<keyword evidence="10" id="KW-1185">Reference proteome</keyword>
<feature type="compositionally biased region" description="Basic and acidic residues" evidence="6">
    <location>
        <begin position="22"/>
        <end position="41"/>
    </location>
</feature>
<reference evidence="9 10" key="1">
    <citation type="journal article" date="2013" name="Curr. Biol.">
        <title>The Genome of the Foraminiferan Reticulomyxa filosa.</title>
        <authorList>
            <person name="Glockner G."/>
            <person name="Hulsmann N."/>
            <person name="Schleicher M."/>
            <person name="Noegel A.A."/>
            <person name="Eichinger L."/>
            <person name="Gallinger C."/>
            <person name="Pawlowski J."/>
            <person name="Sierra R."/>
            <person name="Euteneuer U."/>
            <person name="Pillet L."/>
            <person name="Moustafa A."/>
            <person name="Platzer M."/>
            <person name="Groth M."/>
            <person name="Szafranski K."/>
            <person name="Schliwa M."/>
        </authorList>
    </citation>
    <scope>NUCLEOTIDE SEQUENCE [LARGE SCALE GENOMIC DNA]</scope>
</reference>
<keyword evidence="5" id="KW-0067">ATP-binding</keyword>
<dbReference type="GO" id="GO:0016787">
    <property type="term" value="F:hydrolase activity"/>
    <property type="evidence" value="ECO:0007669"/>
    <property type="project" value="UniProtKB-KW"/>
</dbReference>
<feature type="domain" description="DNA2/NAM7 helicase helicase" evidence="7">
    <location>
        <begin position="62"/>
        <end position="141"/>
    </location>
</feature>
<dbReference type="OrthoDB" id="6513042at2759"/>
<feature type="domain" description="DNA2/NAM7 helicase helicase" evidence="7">
    <location>
        <begin position="160"/>
        <end position="232"/>
    </location>
</feature>
<comment type="caution">
    <text evidence="9">The sequence shown here is derived from an EMBL/GenBank/DDBJ whole genome shotgun (WGS) entry which is preliminary data.</text>
</comment>
<dbReference type="GO" id="GO:0005694">
    <property type="term" value="C:chromosome"/>
    <property type="evidence" value="ECO:0007669"/>
    <property type="project" value="UniProtKB-ARBA"/>
</dbReference>
<name>X6M8C8_RETFI</name>
<dbReference type="PANTHER" id="PTHR43788:SF16">
    <property type="entry name" value="HELICASE WITH ZINC FINGER 2"/>
    <property type="match status" value="1"/>
</dbReference>
<proteinExistence type="inferred from homology"/>
<keyword evidence="3" id="KW-0378">Hydrolase</keyword>
<dbReference type="Proteomes" id="UP000023152">
    <property type="component" value="Unassembled WGS sequence"/>
</dbReference>
<accession>X6M8C8</accession>
<evidence type="ECO:0000256" key="3">
    <source>
        <dbReference type="ARBA" id="ARBA00022801"/>
    </source>
</evidence>
<protein>
    <recommendedName>
        <fullName evidence="11">AAA+ ATPase domain-containing protein</fullName>
    </recommendedName>
</protein>
<evidence type="ECO:0000256" key="4">
    <source>
        <dbReference type="ARBA" id="ARBA00022806"/>
    </source>
</evidence>
<evidence type="ECO:0000256" key="5">
    <source>
        <dbReference type="ARBA" id="ARBA00022840"/>
    </source>
</evidence>
<evidence type="ECO:0000259" key="7">
    <source>
        <dbReference type="Pfam" id="PF13086"/>
    </source>
</evidence>
<dbReference type="PANTHER" id="PTHR43788">
    <property type="entry name" value="DNA2/NAM7 HELICASE FAMILY MEMBER"/>
    <property type="match status" value="1"/>
</dbReference>
<evidence type="ECO:0000259" key="8">
    <source>
        <dbReference type="Pfam" id="PF13087"/>
    </source>
</evidence>
<dbReference type="GO" id="GO:0043139">
    <property type="term" value="F:5'-3' DNA helicase activity"/>
    <property type="evidence" value="ECO:0007669"/>
    <property type="project" value="TreeGrafter"/>
</dbReference>
<dbReference type="InterPro" id="IPR041677">
    <property type="entry name" value="DNA2/NAM7_AAA_11"/>
</dbReference>